<evidence type="ECO:0000256" key="6">
    <source>
        <dbReference type="ARBA" id="ARBA00024893"/>
    </source>
</evidence>
<proteinExistence type="predicted"/>
<dbReference type="GO" id="GO:0000056">
    <property type="term" value="P:ribosomal small subunit export from nucleus"/>
    <property type="evidence" value="ECO:0007669"/>
    <property type="project" value="TreeGrafter"/>
</dbReference>
<dbReference type="AlphaFoldDB" id="A0A9W9K582"/>
<evidence type="ECO:0000256" key="4">
    <source>
        <dbReference type="ARBA" id="ARBA00022552"/>
    </source>
</evidence>
<dbReference type="GO" id="GO:0000472">
    <property type="term" value="P:endonucleolytic cleavage to generate mature 5'-end of SSU-rRNA from (SSU-rRNA, 5.8S rRNA, LSU-rRNA)"/>
    <property type="evidence" value="ECO:0007669"/>
    <property type="project" value="TreeGrafter"/>
</dbReference>
<dbReference type="Pfam" id="PF22493">
    <property type="entry name" value="PUF_NOP9"/>
    <property type="match status" value="1"/>
</dbReference>
<dbReference type="GO" id="GO:0030686">
    <property type="term" value="C:90S preribosome"/>
    <property type="evidence" value="ECO:0007669"/>
    <property type="project" value="TreeGrafter"/>
</dbReference>
<protein>
    <recommendedName>
        <fullName evidence="2">Nucleolar protein 9</fullName>
    </recommendedName>
    <alternativeName>
        <fullName evidence="7 8">Pumilio domain-containing protein NOP9</fullName>
    </alternativeName>
</protein>
<keyword evidence="4" id="KW-0698">rRNA processing</keyword>
<feature type="region of interest" description="Disordered" evidence="9">
    <location>
        <begin position="1"/>
        <end position="46"/>
    </location>
</feature>
<evidence type="ECO:0000256" key="7">
    <source>
        <dbReference type="ARBA" id="ARBA00030932"/>
    </source>
</evidence>
<comment type="subcellular location">
    <subcellularLocation>
        <location evidence="1">Nucleus</location>
        <location evidence="1">Nucleolus</location>
    </subcellularLocation>
</comment>
<dbReference type="Proteomes" id="UP001149165">
    <property type="component" value="Unassembled WGS sequence"/>
</dbReference>
<evidence type="ECO:0000256" key="9">
    <source>
        <dbReference type="SAM" id="MobiDB-lite"/>
    </source>
</evidence>
<dbReference type="InterPro" id="IPR040000">
    <property type="entry name" value="NOP9"/>
</dbReference>
<feature type="compositionally biased region" description="Low complexity" evidence="9">
    <location>
        <begin position="687"/>
        <end position="700"/>
    </location>
</feature>
<dbReference type="EMBL" id="JAPQKH010000006">
    <property type="protein sequence ID" value="KAJ5093046.1"/>
    <property type="molecule type" value="Genomic_DNA"/>
</dbReference>
<dbReference type="GO" id="GO:0000480">
    <property type="term" value="P:endonucleolytic cleavage in 5'-ETS of tricistronic rRNA transcript (SSU-rRNA, 5.8S rRNA, LSU-rRNA)"/>
    <property type="evidence" value="ECO:0007669"/>
    <property type="project" value="TreeGrafter"/>
</dbReference>
<gene>
    <name evidence="10" type="ORF">N7456_008907</name>
</gene>
<keyword evidence="5" id="KW-0677">Repeat</keyword>
<dbReference type="SUPFAM" id="SSF48371">
    <property type="entry name" value="ARM repeat"/>
    <property type="match status" value="1"/>
</dbReference>
<feature type="compositionally biased region" description="Basic and acidic residues" evidence="9">
    <location>
        <begin position="11"/>
        <end position="41"/>
    </location>
</feature>
<reference evidence="10" key="2">
    <citation type="journal article" date="2023" name="IMA Fungus">
        <title>Comparative genomic study of the Penicillium genus elucidates a diverse pangenome and 15 lateral gene transfer events.</title>
        <authorList>
            <person name="Petersen C."/>
            <person name="Sorensen T."/>
            <person name="Nielsen M.R."/>
            <person name="Sondergaard T.E."/>
            <person name="Sorensen J.L."/>
            <person name="Fitzpatrick D.A."/>
            <person name="Frisvad J.C."/>
            <person name="Nielsen K.L."/>
        </authorList>
    </citation>
    <scope>NUCLEOTIDE SEQUENCE</scope>
    <source>
        <strain evidence="10">IBT 30069</strain>
    </source>
</reference>
<evidence type="ECO:0000256" key="3">
    <source>
        <dbReference type="ARBA" id="ARBA00022517"/>
    </source>
</evidence>
<dbReference type="SMART" id="SM00025">
    <property type="entry name" value="Pumilio"/>
    <property type="match status" value="5"/>
</dbReference>
<dbReference type="GO" id="GO:0003723">
    <property type="term" value="F:RNA binding"/>
    <property type="evidence" value="ECO:0007669"/>
    <property type="project" value="InterPro"/>
</dbReference>
<dbReference type="PANTHER" id="PTHR13102:SF0">
    <property type="entry name" value="NUCLEOLAR PROTEIN 9"/>
    <property type="match status" value="1"/>
</dbReference>
<comment type="function">
    <text evidence="6">RNA-binding nucleolar protein required for pre-rRNA processing. Involved in production of 18S rRNA and assembly of small ribosomal subunit.</text>
</comment>
<feature type="compositionally biased region" description="Acidic residues" evidence="9">
    <location>
        <begin position="513"/>
        <end position="522"/>
    </location>
</feature>
<dbReference type="GO" id="GO:0005730">
    <property type="term" value="C:nucleolus"/>
    <property type="evidence" value="ECO:0007669"/>
    <property type="project" value="UniProtKB-SubCell"/>
</dbReference>
<reference evidence="10" key="1">
    <citation type="submission" date="2022-11" db="EMBL/GenBank/DDBJ databases">
        <authorList>
            <person name="Petersen C."/>
        </authorList>
    </citation>
    <scope>NUCLEOTIDE SEQUENCE</scope>
    <source>
        <strain evidence="10">IBT 30069</strain>
    </source>
</reference>
<evidence type="ECO:0000313" key="10">
    <source>
        <dbReference type="EMBL" id="KAJ5093046.1"/>
    </source>
</evidence>
<dbReference type="GO" id="GO:0000447">
    <property type="term" value="P:endonucleolytic cleavage in ITS1 to separate SSU-rRNA from 5.8S rRNA and LSU-rRNA from tricistronic rRNA transcript (SSU-rRNA, 5.8S rRNA, LSU-rRNA)"/>
    <property type="evidence" value="ECO:0007669"/>
    <property type="project" value="TreeGrafter"/>
</dbReference>
<dbReference type="PANTHER" id="PTHR13102">
    <property type="entry name" value="NUCLEOLAR PROTEIN 9"/>
    <property type="match status" value="1"/>
</dbReference>
<name>A0A9W9K582_9EURO</name>
<evidence type="ECO:0000256" key="8">
    <source>
        <dbReference type="ARBA" id="ARBA00031929"/>
    </source>
</evidence>
<accession>A0A9W9K582</accession>
<feature type="region of interest" description="Disordered" evidence="9">
    <location>
        <begin position="687"/>
        <end position="707"/>
    </location>
</feature>
<dbReference type="GO" id="GO:0030688">
    <property type="term" value="C:preribosome, small subunit precursor"/>
    <property type="evidence" value="ECO:0007669"/>
    <property type="project" value="TreeGrafter"/>
</dbReference>
<sequence>MPREKQKRGRRAEQKAQKDESNRTFDDSIEEPVAKRMKPSEDADPDAEVIYDITVDQAPDYIPLADDDQQYDQEGAQEEGGGNGADGDMPFYGLLDSDEAEYFSRANEMLESNQFGDAEEKNLFIESVYREANGKELKVACSQGCSRLMEKLISMSDARQLRRIFSKFLGNFLHLVQHRFASHCCETLFINAAPAVMRKTSKAQAKKEQEEHNGEDEPELSLAEMFMSVINELEGNWGFLLTERFASHTIRVLLLVLAGEPVDVSSTDSVVASRKKERLGLSAANHEEDKTVTQKRSVPESFEPALKKIMADMVSGLDDTYLRALATHPVGNPLLQVMLFLELSHFGKSSAKDSKSILRRLLPDESFEEGTETATFIRGLLYDPVGSRLVETMVRHMPGKVFKNLYKNNLRERIGSLSRNQTAGYVVLRTLERLGKDDLKDAMDLIIPEVPGLIERFRLIVPRVLIERCVVRNVDTKPFAKAIKAAFSEDPATRLQEMLRLDAHAEETTHDNEDQEMEDADGEDQRERRDRKKPVSTIPAAEKLHGSLLAQSMLSVPGPLSELVYSSLLAQSPESIMRLAKEATSSRVLQQALTSKTSTTQFRRQFTTRFQGHIVELCQDNSGSHVVDALWEATKDIFFVKERMAQELVSNEMLLRDSFIGRAVWRNWSMDLYKRRRGEWVARAKGIEQQQPAPGIQGPPSERPKSKLELARERFAAKQNEEDARKAAAADS</sequence>
<feature type="compositionally biased region" description="Basic residues" evidence="9">
    <location>
        <begin position="1"/>
        <end position="10"/>
    </location>
</feature>
<dbReference type="InterPro" id="IPR001313">
    <property type="entry name" value="Pumilio_RNA-bd_rpt"/>
</dbReference>
<feature type="region of interest" description="Disordered" evidence="9">
    <location>
        <begin position="506"/>
        <end position="537"/>
    </location>
</feature>
<evidence type="ECO:0000256" key="5">
    <source>
        <dbReference type="ARBA" id="ARBA00022737"/>
    </source>
</evidence>
<dbReference type="Gene3D" id="1.25.10.10">
    <property type="entry name" value="Leucine-rich Repeat Variant"/>
    <property type="match status" value="3"/>
</dbReference>
<evidence type="ECO:0000256" key="1">
    <source>
        <dbReference type="ARBA" id="ARBA00004604"/>
    </source>
</evidence>
<keyword evidence="11" id="KW-1185">Reference proteome</keyword>
<organism evidence="10 11">
    <name type="scientific">Penicillium angulare</name>
    <dbReference type="NCBI Taxonomy" id="116970"/>
    <lineage>
        <taxon>Eukaryota</taxon>
        <taxon>Fungi</taxon>
        <taxon>Dikarya</taxon>
        <taxon>Ascomycota</taxon>
        <taxon>Pezizomycotina</taxon>
        <taxon>Eurotiomycetes</taxon>
        <taxon>Eurotiomycetidae</taxon>
        <taxon>Eurotiales</taxon>
        <taxon>Aspergillaceae</taxon>
        <taxon>Penicillium</taxon>
    </lineage>
</organism>
<dbReference type="OrthoDB" id="392571at2759"/>
<dbReference type="InterPro" id="IPR016024">
    <property type="entry name" value="ARM-type_fold"/>
</dbReference>
<evidence type="ECO:0000313" key="11">
    <source>
        <dbReference type="Proteomes" id="UP001149165"/>
    </source>
</evidence>
<dbReference type="InterPro" id="IPR011989">
    <property type="entry name" value="ARM-like"/>
</dbReference>
<comment type="caution">
    <text evidence="10">The sequence shown here is derived from an EMBL/GenBank/DDBJ whole genome shotgun (WGS) entry which is preliminary data.</text>
</comment>
<evidence type="ECO:0000256" key="2">
    <source>
        <dbReference type="ARBA" id="ARBA00016427"/>
    </source>
</evidence>
<keyword evidence="3" id="KW-0690">Ribosome biogenesis</keyword>